<evidence type="ECO:0000256" key="1">
    <source>
        <dbReference type="ARBA" id="ARBA00022670"/>
    </source>
</evidence>
<dbReference type="Proteomes" id="UP000201728">
    <property type="component" value="Chromosome"/>
</dbReference>
<reference evidence="9" key="1">
    <citation type="submission" date="2016-07" db="EMBL/GenBank/DDBJ databases">
        <authorList>
            <person name="Florea S."/>
            <person name="Webb J.S."/>
            <person name="Jaromczyk J."/>
            <person name="Schardl C.L."/>
        </authorList>
    </citation>
    <scope>NUCLEOTIDE SEQUENCE [LARGE SCALE GENOMIC DNA]</scope>
    <source>
        <strain evidence="9">CDC-D5610</strain>
    </source>
</reference>
<name>A0A222NYY3_9GAMM</name>
<keyword evidence="1" id="KW-0645">Protease</keyword>
<dbReference type="RefSeq" id="WP_094089918.1">
    <property type="nucleotide sequence ID" value="NZ_CP016397.1"/>
</dbReference>
<dbReference type="FunFam" id="3.60.20.30:FF:000001">
    <property type="entry name" value="Isoaspartyl peptidase/L-asparaginase"/>
    <property type="match status" value="1"/>
</dbReference>
<dbReference type="OrthoDB" id="9780217at2"/>
<dbReference type="EMBL" id="CP016397">
    <property type="protein sequence ID" value="ASQ44789.1"/>
    <property type="molecule type" value="Genomic_DNA"/>
</dbReference>
<proteinExistence type="predicted"/>
<feature type="active site" description="Nucleophile" evidence="5">
    <location>
        <position position="171"/>
    </location>
</feature>
<dbReference type="InterPro" id="IPR029055">
    <property type="entry name" value="Ntn_hydrolases_N"/>
</dbReference>
<dbReference type="PANTHER" id="PTHR10188:SF6">
    <property type="entry name" value="N(4)-(BETA-N-ACETYLGLUCOSAMINYL)-L-ASPARAGINASE"/>
    <property type="match status" value="1"/>
</dbReference>
<accession>A0A222NYY3</accession>
<gene>
    <name evidence="8" type="primary">iaaA</name>
    <name evidence="8" type="ORF">clem_01115</name>
</gene>
<evidence type="ECO:0000256" key="7">
    <source>
        <dbReference type="PIRSR" id="PIRSR600246-3"/>
    </source>
</evidence>
<organism evidence="8 9">
    <name type="scientific">Legionella clemsonensis</name>
    <dbReference type="NCBI Taxonomy" id="1867846"/>
    <lineage>
        <taxon>Bacteria</taxon>
        <taxon>Pseudomonadati</taxon>
        <taxon>Pseudomonadota</taxon>
        <taxon>Gammaproteobacteria</taxon>
        <taxon>Legionellales</taxon>
        <taxon>Legionellaceae</taxon>
        <taxon>Legionella</taxon>
    </lineage>
</organism>
<dbReference type="GO" id="GO:0006508">
    <property type="term" value="P:proteolysis"/>
    <property type="evidence" value="ECO:0007669"/>
    <property type="project" value="UniProtKB-KW"/>
</dbReference>
<evidence type="ECO:0000256" key="2">
    <source>
        <dbReference type="ARBA" id="ARBA00022801"/>
    </source>
</evidence>
<feature type="site" description="Cleavage; by autolysis" evidence="7">
    <location>
        <begin position="170"/>
        <end position="171"/>
    </location>
</feature>
<feature type="binding site" evidence="6">
    <location>
        <begin position="222"/>
        <end position="225"/>
    </location>
    <ligand>
        <name>substrate</name>
    </ligand>
</feature>
<keyword evidence="3" id="KW-0068">Autocatalytic cleavage</keyword>
<dbReference type="InterPro" id="IPR000246">
    <property type="entry name" value="Peptidase_T2"/>
</dbReference>
<evidence type="ECO:0000256" key="6">
    <source>
        <dbReference type="PIRSR" id="PIRSR600246-2"/>
    </source>
</evidence>
<feature type="binding site" evidence="6">
    <location>
        <begin position="199"/>
        <end position="202"/>
    </location>
    <ligand>
        <name>substrate</name>
    </ligand>
</feature>
<dbReference type="PANTHER" id="PTHR10188">
    <property type="entry name" value="L-ASPARAGINASE"/>
    <property type="match status" value="1"/>
</dbReference>
<dbReference type="KEGG" id="lcd:clem_01115"/>
<evidence type="ECO:0000313" key="8">
    <source>
        <dbReference type="EMBL" id="ASQ44789.1"/>
    </source>
</evidence>
<dbReference type="SUPFAM" id="SSF56235">
    <property type="entry name" value="N-terminal nucleophile aminohydrolases (Ntn hydrolases)"/>
    <property type="match status" value="1"/>
</dbReference>
<keyword evidence="2 8" id="KW-0378">Hydrolase</keyword>
<keyword evidence="9" id="KW-1185">Reference proteome</keyword>
<dbReference type="CDD" id="cd04701">
    <property type="entry name" value="Asparaginase_2"/>
    <property type="match status" value="1"/>
</dbReference>
<sequence length="303" mass="32270">MNTIAIAVHGGAGEYTPFLKANRQQTEEGLAEAVQAGYALLEKGASALDAVEMAVKLLENNTLFNAGKGSALNSAGEVEMDASIMDGQYLRAGAVSMVREVRNPVTLARLVMEKTHHVYLSGYGALKLANMKNLPLEPASYFVTEHQLEEFKRMNKSESIEQVLAKKMMGTVGAVALDRQGNIAAATSTGGLSNCLPGRVGDSCVIGAGCYANNASCAVSGTGEGEFLIRGVVGNTIGLLTELNHLSLQEACDYVIHKRTQHLKGEMGVIALNPKGEIAISFNTPIMKRAWKNSRETLQVGIE</sequence>
<evidence type="ECO:0000256" key="4">
    <source>
        <dbReference type="ARBA" id="ARBA00069124"/>
    </source>
</evidence>
<dbReference type="AlphaFoldDB" id="A0A222NYY3"/>
<dbReference type="GO" id="GO:0016811">
    <property type="term" value="F:hydrolase activity, acting on carbon-nitrogen (but not peptide) bonds, in linear amides"/>
    <property type="evidence" value="ECO:0007669"/>
    <property type="project" value="UniProtKB-ARBA"/>
</dbReference>
<evidence type="ECO:0000256" key="3">
    <source>
        <dbReference type="ARBA" id="ARBA00022813"/>
    </source>
</evidence>
<protein>
    <recommendedName>
        <fullName evidence="4">Isoaspartyl peptidase</fullName>
    </recommendedName>
</protein>
<evidence type="ECO:0000256" key="5">
    <source>
        <dbReference type="PIRSR" id="PIRSR600246-1"/>
    </source>
</evidence>
<dbReference type="GO" id="GO:0008233">
    <property type="term" value="F:peptidase activity"/>
    <property type="evidence" value="ECO:0007669"/>
    <property type="project" value="UniProtKB-KW"/>
</dbReference>
<evidence type="ECO:0000313" key="9">
    <source>
        <dbReference type="Proteomes" id="UP000201728"/>
    </source>
</evidence>
<dbReference type="Gene3D" id="3.60.20.30">
    <property type="entry name" value="(Glycosyl)asparaginase"/>
    <property type="match status" value="1"/>
</dbReference>
<dbReference type="Pfam" id="PF01112">
    <property type="entry name" value="Asparaginase_2"/>
    <property type="match status" value="1"/>
</dbReference>